<dbReference type="InterPro" id="IPR011050">
    <property type="entry name" value="Pectin_lyase_fold/virulence"/>
</dbReference>
<dbReference type="Pfam" id="PF12708">
    <property type="entry name" value="Pect-lyase_RHGA_epim"/>
    <property type="match status" value="2"/>
</dbReference>
<feature type="domain" description="Rhamnogalacturonase A/B/Epimerase-like pectate lyase" evidence="2">
    <location>
        <begin position="73"/>
        <end position="309"/>
    </location>
</feature>
<evidence type="ECO:0000313" key="3">
    <source>
        <dbReference type="EMBL" id="KLO14172.1"/>
    </source>
</evidence>
<dbReference type="InterPro" id="IPR024535">
    <property type="entry name" value="RHGA/B-epi-like_pectate_lyase"/>
</dbReference>
<reference evidence="3 4" key="1">
    <citation type="submission" date="2015-04" db="EMBL/GenBank/DDBJ databases">
        <title>Complete genome sequence of Schizopora paradoxa KUC8140, a cosmopolitan wood degrader in East Asia.</title>
        <authorList>
            <consortium name="DOE Joint Genome Institute"/>
            <person name="Min B."/>
            <person name="Park H."/>
            <person name="Jang Y."/>
            <person name="Kim J.-J."/>
            <person name="Kim K.H."/>
            <person name="Pangilinan J."/>
            <person name="Lipzen A."/>
            <person name="Riley R."/>
            <person name="Grigoriev I.V."/>
            <person name="Spatafora J.W."/>
            <person name="Choi I.-G."/>
        </authorList>
    </citation>
    <scope>NUCLEOTIDE SEQUENCE [LARGE SCALE GENOMIC DNA]</scope>
    <source>
        <strain evidence="3 4">KUC8140</strain>
    </source>
</reference>
<feature type="domain" description="Rhamnogalacturonase A/B/Epimerase-like pectate lyase" evidence="2">
    <location>
        <begin position="440"/>
        <end position="509"/>
    </location>
</feature>
<name>A0A0H2RRD1_9AGAM</name>
<proteinExistence type="predicted"/>
<dbReference type="EMBL" id="KQ085947">
    <property type="protein sequence ID" value="KLO14172.1"/>
    <property type="molecule type" value="Genomic_DNA"/>
</dbReference>
<dbReference type="Gene3D" id="2.160.20.10">
    <property type="entry name" value="Single-stranded right-handed beta-helix, Pectin lyase-like"/>
    <property type="match status" value="2"/>
</dbReference>
<organism evidence="3 4">
    <name type="scientific">Schizopora paradoxa</name>
    <dbReference type="NCBI Taxonomy" id="27342"/>
    <lineage>
        <taxon>Eukaryota</taxon>
        <taxon>Fungi</taxon>
        <taxon>Dikarya</taxon>
        <taxon>Basidiomycota</taxon>
        <taxon>Agaricomycotina</taxon>
        <taxon>Agaricomycetes</taxon>
        <taxon>Hymenochaetales</taxon>
        <taxon>Schizoporaceae</taxon>
        <taxon>Schizopora</taxon>
    </lineage>
</organism>
<gene>
    <name evidence="3" type="ORF">SCHPADRAFT_939720</name>
</gene>
<sequence length="801" mass="85474">MLMPLADFPRVIVALAAVLVALVGMSSASSSGTSCSTPQTSGIAGANDPFWMQTIQHQGLAAFNSNPSSYQVFRNVKDFGAKGDGVTDDTAAINAAMSAGGSTEPAIVFFPQGEYLVSSPIVAWYYTQLIGDARKPPTLIAAANFNGIAVIDADPYIANGQWYVNQNNFYRSVRNFVIDLTRMPATSSATGLHWQVSQATSLINVVVNMSTASNTAHQGIFMENGRCETPVWWFYGRQTLFSTEVRLLYARLIFSSTYYLGKFGIWVGNQQFTVRNITVNNAQSAIFGLWNWGWTFQGVTINNCQVGFDLTTGGLTNADQTVGAEAIIDATVTNTPIFLRTSQASNGRLAGSLVLNNIKLNNVPTAIGVVGGEVVLNGGTTTITHWNQGNVYTGTNPSGRFVQASTSSFNKPGVLMNSNGNGQIFGRSHPQYNDFAISQFISARSQGAKGDGTTDDTAAIQNMLNTFAGCKIIFFDHGTYLVSSTITIPAGTQIVGEAWSVIMGGGANFENVNNPQPVVRMGTSGSSGTMEITDMIFTTKGPAGGAIVVEWNVHDPSGKQGVAGMWDSHIRLGGALGTNLDGTHCANTTSPSTLTANCMSAFLGLHLTAQSSAYLEGTWVWNADHSLDAPNNELTLYSGRGILSQSAGPVWLIGTAEHSVLYQYNLVNAQNHFMGLIQTETAYFQPNPAPPAPFTSVSSFDDPTFSGSQDHGWAVRVQNSQNIIIFGAGLYSFFQDFNGACVNSQTCQGQVFDIDSASTISIYSLTTLGSVFSLSINENGVISSNDNIDGFATTVTQWTRS</sequence>
<accession>A0A0H2RRD1</accession>
<evidence type="ECO:0000256" key="1">
    <source>
        <dbReference type="SAM" id="SignalP"/>
    </source>
</evidence>
<protein>
    <submittedName>
        <fullName evidence="3">Exo-beta-1,3-glucanase</fullName>
    </submittedName>
</protein>
<dbReference type="PANTHER" id="PTHR31339:SF9">
    <property type="entry name" value="PLASMIN AND FIBRONECTIN-BINDING PROTEIN A"/>
    <property type="match status" value="1"/>
</dbReference>
<keyword evidence="1" id="KW-0732">Signal</keyword>
<dbReference type="AlphaFoldDB" id="A0A0H2RRD1"/>
<evidence type="ECO:0000259" key="2">
    <source>
        <dbReference type="Pfam" id="PF12708"/>
    </source>
</evidence>
<dbReference type="InterPro" id="IPR012334">
    <property type="entry name" value="Pectin_lyas_fold"/>
</dbReference>
<dbReference type="PANTHER" id="PTHR31339">
    <property type="entry name" value="PECTIN LYASE-RELATED"/>
    <property type="match status" value="1"/>
</dbReference>
<feature type="chain" id="PRO_5005201705" evidence="1">
    <location>
        <begin position="29"/>
        <end position="801"/>
    </location>
</feature>
<evidence type="ECO:0000313" key="4">
    <source>
        <dbReference type="Proteomes" id="UP000053477"/>
    </source>
</evidence>
<dbReference type="Proteomes" id="UP000053477">
    <property type="component" value="Unassembled WGS sequence"/>
</dbReference>
<dbReference type="SUPFAM" id="SSF51126">
    <property type="entry name" value="Pectin lyase-like"/>
    <property type="match status" value="2"/>
</dbReference>
<dbReference type="FunFam" id="2.160.20.10:FF:000049">
    <property type="entry name" value="Putative exo-beta-1,3-glucanase"/>
    <property type="match status" value="1"/>
</dbReference>
<dbReference type="InParanoid" id="A0A0H2RRD1"/>
<dbReference type="CDD" id="cd23668">
    <property type="entry name" value="GH55_beta13glucanase-like"/>
    <property type="match status" value="1"/>
</dbReference>
<dbReference type="STRING" id="27342.A0A0H2RRD1"/>
<keyword evidence="4" id="KW-1185">Reference proteome</keyword>
<dbReference type="OrthoDB" id="1046782at2759"/>
<feature type="signal peptide" evidence="1">
    <location>
        <begin position="1"/>
        <end position="28"/>
    </location>
</feature>
<dbReference type="InterPro" id="IPR051801">
    <property type="entry name" value="GH28_Enzymes"/>
</dbReference>